<reference evidence="2" key="1">
    <citation type="submission" date="2022-12" db="EMBL/GenBank/DDBJ databases">
        <authorList>
            <person name="Krivoruchko A.V."/>
            <person name="Elkin A."/>
        </authorList>
    </citation>
    <scope>NUCLEOTIDE SEQUENCE</scope>
    <source>
        <strain evidence="2">IEGM 1388</strain>
    </source>
</reference>
<sequence length="478" mass="53520">MTAHAHDPSMSTHHVGESTAEDLQVLRYLLDLALQPLDRFDGFTHAEQMFLSALRYQLNGLCWALSLSQRTRTPAFTGYLAEAQRNAILKMCDRKVWGYWSMENLVGYGRWNPDPLVHHNIMYSAYLGVMIGWYETLHEDNTFSSPASLSLHWKDRRSYEYDFTSLAEAIRRNMLERPDSPQYPCEPHLVYPVCNTYALNTLQMHDRLHGTELTGDLIERVRHSYTAQTWRRPDGRFYSGKTRNGRLPFLPPTLTNDAWMAYWLSSPMPDIARDTWTMLRENYVHLDAGELALLGAPEQRVDPGNYSLARGGGPTYTILLKAAVEHGDDEAARALSALIDKRYPLTTSAGAARHTGLSTLGNVLAAMGRFGGTSITADLNNGNLPDQWSTGPILAEAAYPEVLVARAVTDGRRLDLVLRPGTTGRSLTELGIHRLVPHMTYAVTGPSESHITANDQGAAHIWIHLSDRTELHIEPAGD</sequence>
<dbReference type="Proteomes" id="UP001067235">
    <property type="component" value="Unassembled WGS sequence"/>
</dbReference>
<evidence type="ECO:0000313" key="2">
    <source>
        <dbReference type="EMBL" id="MCZ4551097.1"/>
    </source>
</evidence>
<feature type="domain" description="Linalool dehydratase/isomerase" evidence="1">
    <location>
        <begin position="55"/>
        <end position="358"/>
    </location>
</feature>
<dbReference type="Pfam" id="PF18566">
    <property type="entry name" value="Ldi"/>
    <property type="match status" value="1"/>
</dbReference>
<gene>
    <name evidence="2" type="ORF">O4213_13985</name>
</gene>
<dbReference type="EMBL" id="JAPWIE010000004">
    <property type="protein sequence ID" value="MCZ4551097.1"/>
    <property type="molecule type" value="Genomic_DNA"/>
</dbReference>
<evidence type="ECO:0000259" key="1">
    <source>
        <dbReference type="Pfam" id="PF18566"/>
    </source>
</evidence>
<organism evidence="2 3">
    <name type="scientific">Gordonia rubripertincta</name>
    <name type="common">Rhodococcus corallinus</name>
    <dbReference type="NCBI Taxonomy" id="36822"/>
    <lineage>
        <taxon>Bacteria</taxon>
        <taxon>Bacillati</taxon>
        <taxon>Actinomycetota</taxon>
        <taxon>Actinomycetes</taxon>
        <taxon>Mycobacteriales</taxon>
        <taxon>Gordoniaceae</taxon>
        <taxon>Gordonia</taxon>
    </lineage>
</organism>
<evidence type="ECO:0000313" key="3">
    <source>
        <dbReference type="Proteomes" id="UP001067235"/>
    </source>
</evidence>
<accession>A0ABT4MVR3</accession>
<protein>
    <recommendedName>
        <fullName evidence="1">Linalool dehydratase/isomerase domain-containing protein</fullName>
    </recommendedName>
</protein>
<proteinExistence type="predicted"/>
<dbReference type="RefSeq" id="WP_301571845.1">
    <property type="nucleotide sequence ID" value="NZ_JAPWIE010000004.1"/>
</dbReference>
<keyword evidence="3" id="KW-1185">Reference proteome</keyword>
<dbReference type="InterPro" id="IPR041411">
    <property type="entry name" value="Ldi"/>
</dbReference>
<comment type="caution">
    <text evidence="2">The sequence shown here is derived from an EMBL/GenBank/DDBJ whole genome shotgun (WGS) entry which is preliminary data.</text>
</comment>
<name>A0ABT4MVR3_GORRU</name>